<dbReference type="EMBL" id="MT144918">
    <property type="protein sequence ID" value="QJI01366.1"/>
    <property type="molecule type" value="Genomic_DNA"/>
</dbReference>
<proteinExistence type="predicted"/>
<gene>
    <name evidence="2" type="ORF">MM415A01127_0011</name>
    <name evidence="1" type="ORF">TM448A02254_0009</name>
    <name evidence="3" type="ORF">TM448B02489_0009</name>
</gene>
<sequence>MLLDLTPLIEKPSARISQDPAIRQLQIKALAKRLAVSQSEGLALYRALPTAELFHRCKKKFRIIEGSNRAGKTNSAAAEVCRFLTGRDPYDKAVRRDGQALIVGLDGDHLALMWKNCAEEGAFSIIRDEHTDMWRAVRPDPNDPLHLDPYDLAYREKWRPSPPFLSPRLIKSIAWEEKAKGIPRRVILNTGWDSLWRSSKGDSPQGQHLNLVWIDEHIENEDFFEEGRRGIVALAEPPHHIPRMIWSATPQNYNHQLSDLRERAERASLHVGAFKLLIAENPYIPDDEKAAFFEGLSEDEKFVRWFGNPAMARQRVYPGYDPQGIHGYEPFMVDISRWTRYLALDPGRDHCATIFVAVDPNEEHVWTYDAFDLRNSNAQEWAGEVAKRQYDVRFEAFVIDKRMGKQTAPGAGRNTAQHYFSALIGAGVEPTTRGPLEGFFPGMDDIPAREEALLSWMVIRGTGPYAGTPILKIAKGMSPQLDQQFRDAIHLRNKRVTNRGPQDLLTCLEYMASFGPRYKRPQVLSEGRDKEKAPTIYEQFLARRKHKRTPQPHLIV</sequence>
<dbReference type="AlphaFoldDB" id="A0A6H1ZWJ9"/>
<name>A0A6H1ZWJ9_9ZZZZ</name>
<evidence type="ECO:0000313" key="1">
    <source>
        <dbReference type="EMBL" id="QJA51697.1"/>
    </source>
</evidence>
<dbReference type="Gene3D" id="3.30.420.280">
    <property type="match status" value="1"/>
</dbReference>
<evidence type="ECO:0000313" key="2">
    <source>
        <dbReference type="EMBL" id="QJA78155.1"/>
    </source>
</evidence>
<dbReference type="EMBL" id="MT142322">
    <property type="protein sequence ID" value="QJA78155.1"/>
    <property type="molecule type" value="Genomic_DNA"/>
</dbReference>
<organism evidence="1">
    <name type="scientific">viral metagenome</name>
    <dbReference type="NCBI Taxonomy" id="1070528"/>
    <lineage>
        <taxon>unclassified sequences</taxon>
        <taxon>metagenomes</taxon>
        <taxon>organismal metagenomes</taxon>
    </lineage>
</organism>
<protein>
    <submittedName>
        <fullName evidence="1">Putative terminase</fullName>
    </submittedName>
</protein>
<reference evidence="1" key="1">
    <citation type="submission" date="2020-03" db="EMBL/GenBank/DDBJ databases">
        <title>The deep terrestrial virosphere.</title>
        <authorList>
            <person name="Holmfeldt K."/>
            <person name="Nilsson E."/>
            <person name="Simone D."/>
            <person name="Lopez-Fernandez M."/>
            <person name="Wu X."/>
            <person name="de Brujin I."/>
            <person name="Lundin D."/>
            <person name="Andersson A."/>
            <person name="Bertilsson S."/>
            <person name="Dopson M."/>
        </authorList>
    </citation>
    <scope>NUCLEOTIDE SEQUENCE</scope>
    <source>
        <strain evidence="2">MM415A01127</strain>
        <strain evidence="1">TM448A02254</strain>
        <strain evidence="3">TM448B02489</strain>
    </source>
</reference>
<accession>A0A6H1ZWJ9</accession>
<evidence type="ECO:0000313" key="3">
    <source>
        <dbReference type="EMBL" id="QJI01366.1"/>
    </source>
</evidence>
<dbReference type="EMBL" id="MT144283">
    <property type="protein sequence ID" value="QJA51697.1"/>
    <property type="molecule type" value="Genomic_DNA"/>
</dbReference>